<dbReference type="EMBL" id="JBFRYC010000006">
    <property type="protein sequence ID" value="MEX1662326.1"/>
    <property type="molecule type" value="Genomic_DNA"/>
</dbReference>
<gene>
    <name evidence="1" type="ORF">AB4874_11815</name>
</gene>
<protein>
    <submittedName>
        <fullName evidence="1">Mth938-like domain-containing protein</fullName>
    </submittedName>
</protein>
<sequence>MSLLTEANFGASLPIDGYGPGFFRVAGEVHRGNLWLMADQKGDWGGLDDLAALEALAGQIDLLFIGTGPQLAHLPKPLVEALAAKGIMCEPMATPTAARSYNVLLSEGRRVGCALLAMPEKD</sequence>
<dbReference type="InterPro" id="IPR007523">
    <property type="entry name" value="NDUFAF3/AAMDC"/>
</dbReference>
<reference evidence="1 2" key="1">
    <citation type="journal article" date="2011" name="Int. J. Syst. Evol. Microbiol.">
        <title>Zhongshania antarctica gen. nov., sp. nov. and Zhongshania guokunii sp. nov., gammaproteobacteria respectively isolated from coastal attached (fast) ice and surface seawater of the Antarctic.</title>
        <authorList>
            <person name="Li H.J."/>
            <person name="Zhang X.Y."/>
            <person name="Chen C.X."/>
            <person name="Zhang Y.J."/>
            <person name="Gao Z.M."/>
            <person name="Yu Y."/>
            <person name="Chen X.L."/>
            <person name="Chen B."/>
            <person name="Zhang Y.Z."/>
        </authorList>
    </citation>
    <scope>NUCLEOTIDE SEQUENCE [LARGE SCALE GENOMIC DNA]</scope>
    <source>
        <strain evidence="1 2">15-R06ZXC-3</strain>
    </source>
</reference>
<evidence type="ECO:0000313" key="2">
    <source>
        <dbReference type="Proteomes" id="UP001557465"/>
    </source>
</evidence>
<dbReference type="Gene3D" id="3.40.1230.10">
    <property type="entry name" value="MTH938-like"/>
    <property type="match status" value="1"/>
</dbReference>
<organism evidence="1 2">
    <name type="scientific">Thioclava arctica</name>
    <dbReference type="NCBI Taxonomy" id="3238301"/>
    <lineage>
        <taxon>Bacteria</taxon>
        <taxon>Pseudomonadati</taxon>
        <taxon>Pseudomonadota</taxon>
        <taxon>Alphaproteobacteria</taxon>
        <taxon>Rhodobacterales</taxon>
        <taxon>Paracoccaceae</taxon>
        <taxon>Thioclava</taxon>
    </lineage>
</organism>
<dbReference type="Proteomes" id="UP001557465">
    <property type="component" value="Unassembled WGS sequence"/>
</dbReference>
<dbReference type="RefSeq" id="WP_368392133.1">
    <property type="nucleotide sequence ID" value="NZ_JBFRYC010000006.1"/>
</dbReference>
<dbReference type="InterPro" id="IPR036748">
    <property type="entry name" value="MTH938-like_sf"/>
</dbReference>
<dbReference type="PANTHER" id="PTHR21192:SF2">
    <property type="entry name" value="NADH DEHYDROGENASE [UBIQUINONE] 1 ALPHA SUBCOMPLEX ASSEMBLY FACTOR 3"/>
    <property type="match status" value="1"/>
</dbReference>
<evidence type="ECO:0000313" key="1">
    <source>
        <dbReference type="EMBL" id="MEX1662326.1"/>
    </source>
</evidence>
<accession>A0ABV3TL59</accession>
<dbReference type="CDD" id="cd00248">
    <property type="entry name" value="Mth938-like"/>
    <property type="match status" value="1"/>
</dbReference>
<dbReference type="Pfam" id="PF04430">
    <property type="entry name" value="DUF498"/>
    <property type="match status" value="1"/>
</dbReference>
<comment type="caution">
    <text evidence="1">The sequence shown here is derived from an EMBL/GenBank/DDBJ whole genome shotgun (WGS) entry which is preliminary data.</text>
</comment>
<dbReference type="SUPFAM" id="SSF64076">
    <property type="entry name" value="MTH938-like"/>
    <property type="match status" value="1"/>
</dbReference>
<name>A0ABV3TL59_9RHOB</name>
<dbReference type="PANTHER" id="PTHR21192">
    <property type="entry name" value="NUCLEAR PROTEIN E3-3"/>
    <property type="match status" value="1"/>
</dbReference>
<proteinExistence type="predicted"/>
<keyword evidence="2" id="KW-1185">Reference proteome</keyword>